<dbReference type="Gene3D" id="3.40.50.150">
    <property type="entry name" value="Vaccinia Virus protein VP39"/>
    <property type="match status" value="1"/>
</dbReference>
<organism evidence="5 6">
    <name type="scientific">Patiria miniata</name>
    <name type="common">Bat star</name>
    <name type="synonym">Asterina miniata</name>
    <dbReference type="NCBI Taxonomy" id="46514"/>
    <lineage>
        <taxon>Eukaryota</taxon>
        <taxon>Metazoa</taxon>
        <taxon>Echinodermata</taxon>
        <taxon>Eleutherozoa</taxon>
        <taxon>Asterozoa</taxon>
        <taxon>Asteroidea</taxon>
        <taxon>Valvatacea</taxon>
        <taxon>Valvatida</taxon>
        <taxon>Asterinidae</taxon>
        <taxon>Patiria</taxon>
    </lineage>
</organism>
<dbReference type="GO" id="GO:0008168">
    <property type="term" value="F:methyltransferase activity"/>
    <property type="evidence" value="ECO:0007669"/>
    <property type="project" value="UniProtKB-KW"/>
</dbReference>
<evidence type="ECO:0000313" key="6">
    <source>
        <dbReference type="Proteomes" id="UP000887568"/>
    </source>
</evidence>
<name>A0A914BHF4_PATMI</name>
<comment type="similarity">
    <text evidence="1">Belongs to the methyltransferase superfamily.</text>
</comment>
<dbReference type="GO" id="GO:0032259">
    <property type="term" value="P:methylation"/>
    <property type="evidence" value="ECO:0007669"/>
    <property type="project" value="UniProtKB-KW"/>
</dbReference>
<dbReference type="InterPro" id="IPR051419">
    <property type="entry name" value="Lys/N-term_MeTrsfase_sf"/>
</dbReference>
<evidence type="ECO:0000256" key="2">
    <source>
        <dbReference type="ARBA" id="ARBA00022603"/>
    </source>
</evidence>
<dbReference type="OMA" id="LMQEHIQ"/>
<evidence type="ECO:0000256" key="1">
    <source>
        <dbReference type="ARBA" id="ARBA00008361"/>
    </source>
</evidence>
<reference evidence="5" key="1">
    <citation type="submission" date="2022-11" db="UniProtKB">
        <authorList>
            <consortium name="EnsemblMetazoa"/>
        </authorList>
    </citation>
    <scope>IDENTIFICATION</scope>
</reference>
<dbReference type="SUPFAM" id="SSF53335">
    <property type="entry name" value="S-adenosyl-L-methionine-dependent methyltransferases"/>
    <property type="match status" value="1"/>
</dbReference>
<dbReference type="InterPro" id="IPR029063">
    <property type="entry name" value="SAM-dependent_MTases_sf"/>
</dbReference>
<dbReference type="AlphaFoldDB" id="A0A914BHF4"/>
<dbReference type="InterPro" id="IPR041698">
    <property type="entry name" value="Methyltransf_25"/>
</dbReference>
<keyword evidence="2" id="KW-0489">Methyltransferase</keyword>
<protein>
    <recommendedName>
        <fullName evidence="4">Methyltransferase domain-containing protein</fullName>
    </recommendedName>
</protein>
<dbReference type="RefSeq" id="XP_038075703.1">
    <property type="nucleotide sequence ID" value="XM_038219775.1"/>
</dbReference>
<accession>A0A914BHF4</accession>
<dbReference type="PANTHER" id="PTHR12176">
    <property type="entry name" value="SAM-DEPENDENT METHYLTRANSFERASE SUPERFAMILY PROTEIN"/>
    <property type="match status" value="1"/>
</dbReference>
<evidence type="ECO:0000313" key="5">
    <source>
        <dbReference type="EnsemblMetazoa" id="XP_038075703.1"/>
    </source>
</evidence>
<sequence length="267" mass="30386">MAAPIRHVRFWCTLQKSFNFDVDVVCHIPGVRYLLYPGRCRRKMIRFFSSTDMGKREYWDTFYAKRNASCDPAFDWFFTHDVANRWLAKCIFAMRTTGPANGVVNILELGCGTSTLASNLLKDNVDVMSLVCADFSPRAIRQAQSISRRICSSNKESIQFVVADASRLPFRNNHFDVVFEKGTFDAMLNSNNSDLARMSFSETVRVLNSRGTLLQFSDENPDLRLSFLEEALRESGVDRNQASVTFQDVGSSYGVEYFLYATKLSKS</sequence>
<dbReference type="GeneID" id="119743385"/>
<proteinExistence type="inferred from homology"/>
<dbReference type="Proteomes" id="UP000887568">
    <property type="component" value="Unplaced"/>
</dbReference>
<keyword evidence="6" id="KW-1185">Reference proteome</keyword>
<dbReference type="CDD" id="cd02440">
    <property type="entry name" value="AdoMet_MTases"/>
    <property type="match status" value="1"/>
</dbReference>
<keyword evidence="3" id="KW-0808">Transferase</keyword>
<dbReference type="OrthoDB" id="411785at2759"/>
<feature type="domain" description="Methyltransferase" evidence="4">
    <location>
        <begin position="106"/>
        <end position="211"/>
    </location>
</feature>
<evidence type="ECO:0000256" key="3">
    <source>
        <dbReference type="ARBA" id="ARBA00022679"/>
    </source>
</evidence>
<dbReference type="PANTHER" id="PTHR12176:SF83">
    <property type="entry name" value="CITRATE SYNTHASE-LYSINE N-METHYLTRANSFERASE CSKMT, MITOCHONDRIAL"/>
    <property type="match status" value="1"/>
</dbReference>
<dbReference type="Pfam" id="PF13649">
    <property type="entry name" value="Methyltransf_25"/>
    <property type="match status" value="1"/>
</dbReference>
<evidence type="ECO:0000259" key="4">
    <source>
        <dbReference type="Pfam" id="PF13649"/>
    </source>
</evidence>
<dbReference type="EnsemblMetazoa" id="XM_038219775.1">
    <property type="protein sequence ID" value="XP_038075703.1"/>
    <property type="gene ID" value="LOC119743385"/>
</dbReference>